<gene>
    <name evidence="2" type="ORF">QQ91_012435</name>
</gene>
<organism evidence="2">
    <name type="scientific">Lyngbya confervoides BDU141951</name>
    <dbReference type="NCBI Taxonomy" id="1574623"/>
    <lineage>
        <taxon>Bacteria</taxon>
        <taxon>Bacillati</taxon>
        <taxon>Cyanobacteriota</taxon>
        <taxon>Cyanophyceae</taxon>
        <taxon>Oscillatoriophycideae</taxon>
        <taxon>Oscillatoriales</taxon>
        <taxon>Microcoleaceae</taxon>
        <taxon>Lyngbya</taxon>
    </lineage>
</organism>
<dbReference type="AlphaFoldDB" id="A0A0C1UQF0"/>
<sequence length="77" mass="8725">MSVDSKEFHEKLEKARADARAICAEKGDSSPDCAAAWDVVEEMQAEVSHQHQNPEKTSFDKYLEENPDAPEARIYED</sequence>
<dbReference type="InterPro" id="IPR039314">
    <property type="entry name" value="CP12-like"/>
</dbReference>
<dbReference type="SMART" id="SM01093">
    <property type="entry name" value="CP12"/>
    <property type="match status" value="1"/>
</dbReference>
<evidence type="ECO:0000313" key="2">
    <source>
        <dbReference type="EMBL" id="NEV67921.1"/>
    </source>
</evidence>
<feature type="region of interest" description="Disordered" evidence="1">
    <location>
        <begin position="45"/>
        <end position="77"/>
    </location>
</feature>
<reference evidence="2" key="3">
    <citation type="submission" date="2020-02" db="EMBL/GenBank/DDBJ databases">
        <authorList>
            <person name="Sarangi A.N."/>
            <person name="Ghosh S."/>
            <person name="Mukherjee M."/>
            <person name="Tripathy S."/>
        </authorList>
    </citation>
    <scope>NUCLEOTIDE SEQUENCE</scope>
    <source>
        <strain evidence="2">BDU141951</strain>
    </source>
</reference>
<dbReference type="PANTHER" id="PTHR33921">
    <property type="entry name" value="CALVIN CYCLE PROTEIN CP12-2, CHLOROPLASTIC"/>
    <property type="match status" value="1"/>
</dbReference>
<evidence type="ECO:0000256" key="1">
    <source>
        <dbReference type="SAM" id="MobiDB-lite"/>
    </source>
</evidence>
<name>A0A0C1UQF0_9CYAN</name>
<dbReference type="EMBL" id="JTHE02000003">
    <property type="protein sequence ID" value="NEV67921.1"/>
    <property type="molecule type" value="Genomic_DNA"/>
</dbReference>
<dbReference type="Pfam" id="PF02672">
    <property type="entry name" value="CP12"/>
    <property type="match status" value="1"/>
</dbReference>
<comment type="caution">
    <text evidence="2">The sequence shown here is derived from an EMBL/GenBank/DDBJ whole genome shotgun (WGS) entry which is preliminary data.</text>
</comment>
<accession>A0A0C1UQF0</accession>
<dbReference type="InterPro" id="IPR003823">
    <property type="entry name" value="CP12_dom"/>
</dbReference>
<protein>
    <submittedName>
        <fullName evidence="2">Uncharacterized protein</fullName>
    </submittedName>
</protein>
<proteinExistence type="predicted"/>
<reference evidence="2" key="1">
    <citation type="submission" date="2014-11" db="EMBL/GenBank/DDBJ databases">
        <authorList>
            <person name="Malar M.C."/>
            <person name="Sen D."/>
            <person name="Tripathy S."/>
        </authorList>
    </citation>
    <scope>NUCLEOTIDE SEQUENCE</scope>
    <source>
        <strain evidence="2">BDU141951</strain>
    </source>
</reference>
<reference evidence="2" key="2">
    <citation type="journal article" date="2015" name="Genome Announc.">
        <title>Draft Genome Sequence of Filamentous Marine Cyanobacterium Lyngbya confervoides Strain BDU141951.</title>
        <authorList>
            <person name="Chandrababunaidu M.M."/>
            <person name="Sen D."/>
            <person name="Tripathy S."/>
        </authorList>
    </citation>
    <scope>NUCLEOTIDE SEQUENCE</scope>
    <source>
        <strain evidence="2">BDU141951</strain>
    </source>
</reference>
<feature type="compositionally biased region" description="Basic and acidic residues" evidence="1">
    <location>
        <begin position="48"/>
        <end position="77"/>
    </location>
</feature>
<dbReference type="PANTHER" id="PTHR33921:SF15">
    <property type="entry name" value="CALVIN CYCLE PROTEIN CP12-2, CHLOROPLASTIC"/>
    <property type="match status" value="1"/>
</dbReference>